<evidence type="ECO:0000313" key="12">
    <source>
        <dbReference type="Proteomes" id="UP000186323"/>
    </source>
</evidence>
<comment type="catalytic activity">
    <reaction evidence="10">
        <text>7,8-dihydroneopterin 3'-triphosphate + H2O = 6-carboxy-5,6,7,8-tetrahydropterin + triphosphate + acetaldehyde + 2 H(+)</text>
        <dbReference type="Rhea" id="RHEA:27966"/>
        <dbReference type="ChEBI" id="CHEBI:15343"/>
        <dbReference type="ChEBI" id="CHEBI:15377"/>
        <dbReference type="ChEBI" id="CHEBI:15378"/>
        <dbReference type="ChEBI" id="CHEBI:18036"/>
        <dbReference type="ChEBI" id="CHEBI:58462"/>
        <dbReference type="ChEBI" id="CHEBI:61032"/>
        <dbReference type="EC" id="4.1.2.50"/>
    </reaction>
</comment>
<name>A0A1K1LE11_9BACT</name>
<evidence type="ECO:0000256" key="10">
    <source>
        <dbReference type="ARBA" id="ARBA00048807"/>
    </source>
</evidence>
<organism evidence="11 12">
    <name type="scientific">Desulfovibrio piger</name>
    <dbReference type="NCBI Taxonomy" id="901"/>
    <lineage>
        <taxon>Bacteria</taxon>
        <taxon>Pseudomonadati</taxon>
        <taxon>Thermodesulfobacteriota</taxon>
        <taxon>Desulfovibrionia</taxon>
        <taxon>Desulfovibrionales</taxon>
        <taxon>Desulfovibrionaceae</taxon>
        <taxon>Desulfovibrio</taxon>
    </lineage>
</organism>
<dbReference type="GO" id="GO:0046872">
    <property type="term" value="F:metal ion binding"/>
    <property type="evidence" value="ECO:0007669"/>
    <property type="project" value="UniProtKB-KW"/>
</dbReference>
<dbReference type="OrthoDB" id="9804698at2"/>
<dbReference type="KEGG" id="dpg:DESPIGER_1120"/>
<evidence type="ECO:0000256" key="4">
    <source>
        <dbReference type="ARBA" id="ARBA00012982"/>
    </source>
</evidence>
<evidence type="ECO:0000256" key="1">
    <source>
        <dbReference type="ARBA" id="ARBA00001947"/>
    </source>
</evidence>
<dbReference type="AlphaFoldDB" id="A0A1K1LE11"/>
<dbReference type="Proteomes" id="UP000186323">
    <property type="component" value="Chromosome I"/>
</dbReference>
<dbReference type="PANTHER" id="PTHR12589:SF7">
    <property type="entry name" value="6-PYRUVOYL TETRAHYDROBIOPTERIN SYNTHASE"/>
    <property type="match status" value="1"/>
</dbReference>
<keyword evidence="6" id="KW-0479">Metal-binding</keyword>
<dbReference type="RefSeq" id="WP_072334123.1">
    <property type="nucleotide sequence ID" value="NZ_CALJDE010000075.1"/>
</dbReference>
<dbReference type="UniPathway" id="UPA00391"/>
<proteinExistence type="inferred from homology"/>
<protein>
    <recommendedName>
        <fullName evidence="5">6-carboxy-5,6,7,8-tetrahydropterin synthase</fullName>
        <ecNumber evidence="4">4.1.2.50</ecNumber>
    </recommendedName>
    <alternativeName>
        <fullName evidence="9">Queuosine biosynthesis protein QueD</fullName>
    </alternativeName>
</protein>
<dbReference type="GO" id="GO:0070497">
    <property type="term" value="F:6-carboxytetrahydropterin synthase activity"/>
    <property type="evidence" value="ECO:0007669"/>
    <property type="project" value="UniProtKB-EC"/>
</dbReference>
<evidence type="ECO:0000256" key="6">
    <source>
        <dbReference type="ARBA" id="ARBA00022723"/>
    </source>
</evidence>
<evidence type="ECO:0000256" key="2">
    <source>
        <dbReference type="ARBA" id="ARBA00005061"/>
    </source>
</evidence>
<keyword evidence="12" id="KW-1185">Reference proteome</keyword>
<dbReference type="Pfam" id="PF01242">
    <property type="entry name" value="PTPS"/>
    <property type="match status" value="1"/>
</dbReference>
<accession>A0A1K1LE11</accession>
<gene>
    <name evidence="11" type="ORF">DESPIGER_1120</name>
</gene>
<evidence type="ECO:0000313" key="11">
    <source>
        <dbReference type="EMBL" id="SFV72972.1"/>
    </source>
</evidence>
<reference evidence="12" key="1">
    <citation type="submission" date="2016-10" db="EMBL/GenBank/DDBJ databases">
        <authorList>
            <person name="Wegmann U."/>
        </authorList>
    </citation>
    <scope>NUCLEOTIDE SEQUENCE [LARGE SCALE GENOMIC DNA]</scope>
</reference>
<dbReference type="PANTHER" id="PTHR12589">
    <property type="entry name" value="PYRUVOYL TETRAHYDROBIOPTERIN SYNTHASE"/>
    <property type="match status" value="1"/>
</dbReference>
<evidence type="ECO:0000256" key="9">
    <source>
        <dbReference type="ARBA" id="ARBA00031449"/>
    </source>
</evidence>
<evidence type="ECO:0000256" key="3">
    <source>
        <dbReference type="ARBA" id="ARBA00008900"/>
    </source>
</evidence>
<sequence>MISICRYHDISVGHRICGHESHCARLHGHNYRIHFTCTADELDALGRVLDFQVVKERLCRWLEDHWDHRFLVWDKDPLLEGLRALDPSVSVLPCNPSAENMARYLGEVVGPAQLEGTGARLVAVEVEETAKCRARWSL</sequence>
<evidence type="ECO:0000256" key="7">
    <source>
        <dbReference type="ARBA" id="ARBA00022833"/>
    </source>
</evidence>
<comment type="cofactor">
    <cofactor evidence="1">
        <name>Zn(2+)</name>
        <dbReference type="ChEBI" id="CHEBI:29105"/>
    </cofactor>
</comment>
<dbReference type="Gene3D" id="3.30.479.10">
    <property type="entry name" value="6-pyruvoyl tetrahydropterin synthase/QueD"/>
    <property type="match status" value="2"/>
</dbReference>
<evidence type="ECO:0000256" key="8">
    <source>
        <dbReference type="ARBA" id="ARBA00023239"/>
    </source>
</evidence>
<comment type="similarity">
    <text evidence="3">Belongs to the PTPS family. QueD subfamily.</text>
</comment>
<dbReference type="SUPFAM" id="SSF55620">
    <property type="entry name" value="Tetrahydrobiopterin biosynthesis enzymes-like"/>
    <property type="match status" value="1"/>
</dbReference>
<evidence type="ECO:0000256" key="5">
    <source>
        <dbReference type="ARBA" id="ARBA00018141"/>
    </source>
</evidence>
<comment type="pathway">
    <text evidence="2">Purine metabolism; 7-cyano-7-deazaguanine biosynthesis.</text>
</comment>
<keyword evidence="7" id="KW-0862">Zinc</keyword>
<keyword evidence="8 11" id="KW-0456">Lyase</keyword>
<dbReference type="InterPro" id="IPR007115">
    <property type="entry name" value="6-PTP_synth/QueD"/>
</dbReference>
<dbReference type="EMBL" id="LT630450">
    <property type="protein sequence ID" value="SFV72972.1"/>
    <property type="molecule type" value="Genomic_DNA"/>
</dbReference>
<dbReference type="EC" id="4.1.2.50" evidence="4"/>
<dbReference type="InterPro" id="IPR038418">
    <property type="entry name" value="6-PTP_synth/QueD_sf"/>
</dbReference>